<dbReference type="SUPFAM" id="SSF53335">
    <property type="entry name" value="S-adenosyl-L-methionine-dependent methyltransferases"/>
    <property type="match status" value="1"/>
</dbReference>
<dbReference type="InterPro" id="IPR029063">
    <property type="entry name" value="SAM-dependent_MTases_sf"/>
</dbReference>
<dbReference type="Proteomes" id="UP001500190">
    <property type="component" value="Unassembled WGS sequence"/>
</dbReference>
<dbReference type="SUPFAM" id="SSF55729">
    <property type="entry name" value="Acyl-CoA N-acyltransferases (Nat)"/>
    <property type="match status" value="1"/>
</dbReference>
<evidence type="ECO:0000313" key="5">
    <source>
        <dbReference type="Proteomes" id="UP001500190"/>
    </source>
</evidence>
<dbReference type="PROSITE" id="PS51186">
    <property type="entry name" value="GNAT"/>
    <property type="match status" value="1"/>
</dbReference>
<organism evidence="4 5">
    <name type="scientific">Kribbella karoonensis</name>
    <dbReference type="NCBI Taxonomy" id="324851"/>
    <lineage>
        <taxon>Bacteria</taxon>
        <taxon>Bacillati</taxon>
        <taxon>Actinomycetota</taxon>
        <taxon>Actinomycetes</taxon>
        <taxon>Propionibacteriales</taxon>
        <taxon>Kribbellaceae</taxon>
        <taxon>Kribbella</taxon>
    </lineage>
</organism>
<dbReference type="Pfam" id="PF13649">
    <property type="entry name" value="Methyltransf_25"/>
    <property type="match status" value="1"/>
</dbReference>
<accession>A0ABN2DWB8</accession>
<reference evidence="4 5" key="1">
    <citation type="journal article" date="2019" name="Int. J. Syst. Evol. Microbiol.">
        <title>The Global Catalogue of Microorganisms (GCM) 10K type strain sequencing project: providing services to taxonomists for standard genome sequencing and annotation.</title>
        <authorList>
            <consortium name="The Broad Institute Genomics Platform"/>
            <consortium name="The Broad Institute Genome Sequencing Center for Infectious Disease"/>
            <person name="Wu L."/>
            <person name="Ma J."/>
        </authorList>
    </citation>
    <scope>NUCLEOTIDE SEQUENCE [LARGE SCALE GENOMIC DNA]</scope>
    <source>
        <strain evidence="4 5">JCM 14304</strain>
    </source>
</reference>
<evidence type="ECO:0000259" key="3">
    <source>
        <dbReference type="PROSITE" id="PS51186"/>
    </source>
</evidence>
<keyword evidence="5" id="KW-1185">Reference proteome</keyword>
<gene>
    <name evidence="4" type="ORF">GCM10009742_36320</name>
</gene>
<keyword evidence="1" id="KW-0808">Transferase</keyword>
<dbReference type="CDD" id="cd04301">
    <property type="entry name" value="NAT_SF"/>
    <property type="match status" value="1"/>
</dbReference>
<dbReference type="Gene3D" id="3.40.630.30">
    <property type="match status" value="1"/>
</dbReference>
<evidence type="ECO:0000313" key="4">
    <source>
        <dbReference type="EMBL" id="GAA1586960.1"/>
    </source>
</evidence>
<name>A0ABN2DWB8_9ACTN</name>
<dbReference type="Pfam" id="PF00583">
    <property type="entry name" value="Acetyltransf_1"/>
    <property type="match status" value="1"/>
</dbReference>
<dbReference type="InterPro" id="IPR000182">
    <property type="entry name" value="GNAT_dom"/>
</dbReference>
<comment type="caution">
    <text evidence="4">The sequence shown here is derived from an EMBL/GenBank/DDBJ whole genome shotgun (WGS) entry which is preliminary data.</text>
</comment>
<dbReference type="Gene3D" id="3.40.50.150">
    <property type="entry name" value="Vaccinia Virus protein VP39"/>
    <property type="match status" value="1"/>
</dbReference>
<dbReference type="PANTHER" id="PTHR43877">
    <property type="entry name" value="AMINOALKYLPHOSPHONATE N-ACETYLTRANSFERASE-RELATED-RELATED"/>
    <property type="match status" value="1"/>
</dbReference>
<feature type="domain" description="N-acetyltransferase" evidence="3">
    <location>
        <begin position="2"/>
        <end position="153"/>
    </location>
</feature>
<proteinExistence type="predicted"/>
<dbReference type="InterPro" id="IPR041698">
    <property type="entry name" value="Methyltransf_25"/>
</dbReference>
<protein>
    <recommendedName>
        <fullName evidence="3">N-acetyltransferase domain-containing protein</fullName>
    </recommendedName>
</protein>
<dbReference type="InterPro" id="IPR016181">
    <property type="entry name" value="Acyl_CoA_acyltransferase"/>
</dbReference>
<evidence type="ECO:0000256" key="1">
    <source>
        <dbReference type="ARBA" id="ARBA00022679"/>
    </source>
</evidence>
<dbReference type="RefSeq" id="WP_344192655.1">
    <property type="nucleotide sequence ID" value="NZ_BAAAND010000006.1"/>
</dbReference>
<dbReference type="EMBL" id="BAAAND010000006">
    <property type="protein sequence ID" value="GAA1586960.1"/>
    <property type="molecule type" value="Genomic_DNA"/>
</dbReference>
<sequence length="393" mass="43078">MFQLRPAQASDAGFLAEVVLAATRAQGRLAEGIDEVEWRAGFVAWSHESVDDPATDLYVVEVDDRPAGRLRVSRTPEVVELNGIQLHPDVQNRGIGTAIITALQEEATRRNVPLQLSVERDNPNARRLYHRLGFVKVGEEGAEDVLRWTKGVEQNRLWDADVAAGYDTPDTGMFAADVIGPTVNRLKELAAGGRALEFAIGTGRVAVPLAEHGVPVSGIELSTAMLDQLRTKNDTIPVAVGDMATTRAPGEFTLVYLVYNTISNLLTQEEQVACFRNAARHLSPGGRFVIELWVPELRRLPPGVPATVGIAEPGYILLDTYDVLRQHVVSHHFHFGEGTAAQLGRTPHRYIWPAELDLMAQLAGFTLESRHADWSGTPFTADSTSHVSVYRLT</sequence>
<dbReference type="InterPro" id="IPR050832">
    <property type="entry name" value="Bact_Acetyltransf"/>
</dbReference>
<dbReference type="CDD" id="cd02440">
    <property type="entry name" value="AdoMet_MTases"/>
    <property type="match status" value="1"/>
</dbReference>
<evidence type="ECO:0000256" key="2">
    <source>
        <dbReference type="ARBA" id="ARBA00023315"/>
    </source>
</evidence>
<keyword evidence="2" id="KW-0012">Acyltransferase</keyword>